<organism evidence="3 4">
    <name type="scientific">Coprococcus catus</name>
    <dbReference type="NCBI Taxonomy" id="116085"/>
    <lineage>
        <taxon>Bacteria</taxon>
        <taxon>Bacillati</taxon>
        <taxon>Bacillota</taxon>
        <taxon>Clostridia</taxon>
        <taxon>Lachnospirales</taxon>
        <taxon>Lachnospiraceae</taxon>
        <taxon>Coprococcus</taxon>
    </lineage>
</organism>
<keyword evidence="2" id="KW-0812">Transmembrane</keyword>
<feature type="region of interest" description="Disordered" evidence="1">
    <location>
        <begin position="1"/>
        <end position="40"/>
    </location>
</feature>
<protein>
    <submittedName>
        <fullName evidence="3">Uncharacterized protein</fullName>
    </submittedName>
</protein>
<comment type="caution">
    <text evidence="3">The sequence shown here is derived from an EMBL/GenBank/DDBJ whole genome shotgun (WGS) entry which is preliminary data.</text>
</comment>
<accession>A0A3E2TPP9</accession>
<evidence type="ECO:0000313" key="3">
    <source>
        <dbReference type="EMBL" id="RGB80418.1"/>
    </source>
</evidence>
<feature type="compositionally biased region" description="Basic and acidic residues" evidence="1">
    <location>
        <begin position="81"/>
        <end position="104"/>
    </location>
</feature>
<feature type="region of interest" description="Disordered" evidence="1">
    <location>
        <begin position="73"/>
        <end position="104"/>
    </location>
</feature>
<evidence type="ECO:0000256" key="2">
    <source>
        <dbReference type="SAM" id="Phobius"/>
    </source>
</evidence>
<keyword evidence="2" id="KW-1133">Transmembrane helix</keyword>
<dbReference type="AlphaFoldDB" id="A0A3E2TPP9"/>
<evidence type="ECO:0000256" key="1">
    <source>
        <dbReference type="SAM" id="MobiDB-lite"/>
    </source>
</evidence>
<evidence type="ECO:0000313" key="4">
    <source>
        <dbReference type="Proteomes" id="UP000260773"/>
    </source>
</evidence>
<proteinExistence type="predicted"/>
<dbReference type="Proteomes" id="UP000260773">
    <property type="component" value="Unassembled WGS sequence"/>
</dbReference>
<gene>
    <name evidence="3" type="ORF">DW070_06470</name>
</gene>
<dbReference type="EMBL" id="QVEP01000011">
    <property type="protein sequence ID" value="RGB80418.1"/>
    <property type="molecule type" value="Genomic_DNA"/>
</dbReference>
<name>A0A3E2TPP9_9FIRM</name>
<keyword evidence="2" id="KW-0472">Membrane</keyword>
<feature type="compositionally biased region" description="Basic and acidic residues" evidence="1">
    <location>
        <begin position="1"/>
        <end position="10"/>
    </location>
</feature>
<feature type="transmembrane region" description="Helical" evidence="2">
    <location>
        <begin position="43"/>
        <end position="64"/>
    </location>
</feature>
<reference evidence="3 4" key="1">
    <citation type="submission" date="2018-08" db="EMBL/GenBank/DDBJ databases">
        <title>A genome reference for cultivated species of the human gut microbiota.</title>
        <authorList>
            <person name="Zou Y."/>
            <person name="Xue W."/>
            <person name="Luo G."/>
        </authorList>
    </citation>
    <scope>NUCLEOTIDE SEQUENCE [LARGE SCALE GENOMIC DNA]</scope>
    <source>
        <strain evidence="3 4">AF45-17</strain>
    </source>
</reference>
<sequence length="215" mass="23127">MKDDKDKENDIEMNDGDSAEAPADENNMQANPESEKKPHNRKVIAAICGLALVALIGGGAYYGISHQTGADSKAESVQANDSKESGSDASAKDGSKSKEKSHTHDWSITYKTVHHDAVTHTEHVAPVYQNQTTYHTVCNECKQVIDGKADEHIKQTGHSGYSTNVPITDEVMVSEGYDKQVTDTPAYDETVIDKLVCTTCGATKDAPQATSDAAK</sequence>